<evidence type="ECO:0000313" key="5">
    <source>
        <dbReference type="Proteomes" id="UP000799536"/>
    </source>
</evidence>
<dbReference type="EMBL" id="ML993883">
    <property type="protein sequence ID" value="KAF2204130.1"/>
    <property type="molecule type" value="Genomic_DNA"/>
</dbReference>
<dbReference type="GO" id="GO:0033314">
    <property type="term" value="P:mitotic DNA replication checkpoint signaling"/>
    <property type="evidence" value="ECO:0007669"/>
    <property type="project" value="TreeGrafter"/>
</dbReference>
<dbReference type="PROSITE" id="PS50172">
    <property type="entry name" value="BRCT"/>
    <property type="match status" value="4"/>
</dbReference>
<dbReference type="PANTHER" id="PTHR13561">
    <property type="entry name" value="DNA REPLICATION REGULATOR DPB11-RELATED"/>
    <property type="match status" value="1"/>
</dbReference>
<feature type="domain" description="BRCT" evidence="3">
    <location>
        <begin position="430"/>
        <end position="515"/>
    </location>
</feature>
<feature type="region of interest" description="Disordered" evidence="2">
    <location>
        <begin position="522"/>
        <end position="676"/>
    </location>
</feature>
<accession>A0A9P4JS12</accession>
<evidence type="ECO:0000313" key="4">
    <source>
        <dbReference type="EMBL" id="KAF2204130.1"/>
    </source>
</evidence>
<dbReference type="Gene3D" id="3.40.50.10190">
    <property type="entry name" value="BRCT domain"/>
    <property type="match status" value="4"/>
</dbReference>
<protein>
    <recommendedName>
        <fullName evidence="3">BRCT domain-containing protein</fullName>
    </recommendedName>
</protein>
<dbReference type="InterPro" id="IPR059215">
    <property type="entry name" value="BRCT2_TopBP1-like"/>
</dbReference>
<dbReference type="CDD" id="cd17723">
    <property type="entry name" value="BRCT_Rad4_rpt4"/>
    <property type="match status" value="1"/>
</dbReference>
<evidence type="ECO:0000259" key="3">
    <source>
        <dbReference type="PROSITE" id="PS50172"/>
    </source>
</evidence>
<reference evidence="4" key="1">
    <citation type="journal article" date="2020" name="Stud. Mycol.">
        <title>101 Dothideomycetes genomes: a test case for predicting lifestyles and emergence of pathogens.</title>
        <authorList>
            <person name="Haridas S."/>
            <person name="Albert R."/>
            <person name="Binder M."/>
            <person name="Bloem J."/>
            <person name="Labutti K."/>
            <person name="Salamov A."/>
            <person name="Andreopoulos B."/>
            <person name="Baker S."/>
            <person name="Barry K."/>
            <person name="Bills G."/>
            <person name="Bluhm B."/>
            <person name="Cannon C."/>
            <person name="Castanera R."/>
            <person name="Culley D."/>
            <person name="Daum C."/>
            <person name="Ezra D."/>
            <person name="Gonzalez J."/>
            <person name="Henrissat B."/>
            <person name="Kuo A."/>
            <person name="Liang C."/>
            <person name="Lipzen A."/>
            <person name="Lutzoni F."/>
            <person name="Magnuson J."/>
            <person name="Mondo S."/>
            <person name="Nolan M."/>
            <person name="Ohm R."/>
            <person name="Pangilinan J."/>
            <person name="Park H.-J."/>
            <person name="Ramirez L."/>
            <person name="Alfaro M."/>
            <person name="Sun H."/>
            <person name="Tritt A."/>
            <person name="Yoshinaga Y."/>
            <person name="Zwiers L.-H."/>
            <person name="Turgeon B."/>
            <person name="Goodwin S."/>
            <person name="Spatafora J."/>
            <person name="Crous P."/>
            <person name="Grigoriev I."/>
        </authorList>
    </citation>
    <scope>NUCLEOTIDE SEQUENCE</scope>
    <source>
        <strain evidence="4">ATCC 74209</strain>
    </source>
</reference>
<dbReference type="InterPro" id="IPR001357">
    <property type="entry name" value="BRCT_dom"/>
</dbReference>
<dbReference type="SMART" id="SM00292">
    <property type="entry name" value="BRCT"/>
    <property type="match status" value="4"/>
</dbReference>
<dbReference type="GO" id="GO:0006270">
    <property type="term" value="P:DNA replication initiation"/>
    <property type="evidence" value="ECO:0007669"/>
    <property type="project" value="TreeGrafter"/>
</dbReference>
<dbReference type="GO" id="GO:0007095">
    <property type="term" value="P:mitotic G2 DNA damage checkpoint signaling"/>
    <property type="evidence" value="ECO:0007669"/>
    <property type="project" value="TreeGrafter"/>
</dbReference>
<feature type="compositionally biased region" description="Low complexity" evidence="2">
    <location>
        <begin position="720"/>
        <end position="736"/>
    </location>
</feature>
<dbReference type="OrthoDB" id="251770at2759"/>
<evidence type="ECO:0000256" key="1">
    <source>
        <dbReference type="ARBA" id="ARBA00022737"/>
    </source>
</evidence>
<dbReference type="AlphaFoldDB" id="A0A9P4JS12"/>
<comment type="caution">
    <text evidence="4">The sequence shown here is derived from an EMBL/GenBank/DDBJ whole genome shotgun (WGS) entry which is preliminary data.</text>
</comment>
<proteinExistence type="predicted"/>
<keyword evidence="1" id="KW-0677">Repeat</keyword>
<sequence>MLDNGDNGKSRMPLAGAILCCTAIPPERRTELGHIGSQMGAIHKLDLTSDVTHLIVGNTQSKKYEYVSRAREDVKVVLPEWLQALRQLWIHGEDVDLAALEKEHRCPTFFGLKICLTGFTDPERRLEMQKTIIENGATYSGDLTKDITHLIAAVPEGAKYQHAKSWNIPTVSEEWLQDSVKRGMALMAEKYHPLIPREERGIGAWEHRQSISPGLGKRTRDAGGPSPIDPNANRRKLRRSASTKMGSQSQSFWADITAGGLEKKKEEVDEWTEGDTTVAEFPAETSAQLSTTTVPVLDESSDSEEDLFPLRTLAKQVQKQDGIFEGRIVLLHGFDTAKTNILRDHLSSNGANVVADATELLNCPPADLERGYVIVPHDVSFKLALLPEAAGSLTVATNWWVEACLYKKTLVDAADDILCRPFSRLHIDGFENLTISSTGFTSVDLLHVSRVIPLMGGNFDEFLTAKSSVLICNSQTQKPDKLKYARQQRIPAVHSTWLWDCIEKGEVQPFDDYLLKYDQHDNSGKTAHTGVPTTSLTDESRPKPPPKKAQVPQYKPTHRSNASRPGRLDFAPSRSVTLEPDSYDHQENDLNQGLALDGPSSVPLQELPNGTNASRRPSTVSNQSTKSRPGSSSSNSAAPPQNKHLLTPDSSAHARGPTPAPDSANPVESILPDEKPVLLPDHTEIMKEILARRKAAAANSAINNGMEDKRKRRRSKLGRAPSNISNPSISGSAPNNTDIAGVPDNAPETAPENKADHDPNHVDLVNPPTDKGKQRVVEEYQASQSLLYEDAEVEAKREKMIMAMGGTVQARGMVVGPIGVVKDVVTDGGLGYGGRVGRRRRG</sequence>
<feature type="domain" description="BRCT" evidence="3">
    <location>
        <begin position="104"/>
        <end position="193"/>
    </location>
</feature>
<feature type="compositionally biased region" description="Low complexity" evidence="2">
    <location>
        <begin position="624"/>
        <end position="636"/>
    </location>
</feature>
<evidence type="ECO:0000256" key="2">
    <source>
        <dbReference type="SAM" id="MobiDB-lite"/>
    </source>
</evidence>
<feature type="compositionally biased region" description="Basic and acidic residues" evidence="2">
    <location>
        <begin position="751"/>
        <end position="761"/>
    </location>
</feature>
<keyword evidence="5" id="KW-1185">Reference proteome</keyword>
<gene>
    <name evidence="4" type="ORF">GQ43DRAFT_410089</name>
</gene>
<dbReference type="PANTHER" id="PTHR13561:SF20">
    <property type="entry name" value="DNA TOPOISOMERASE 2-BINDING PROTEIN 1"/>
    <property type="match status" value="1"/>
</dbReference>
<feature type="region of interest" description="Disordered" evidence="2">
    <location>
        <begin position="698"/>
        <end position="774"/>
    </location>
</feature>
<dbReference type="SUPFAM" id="SSF52113">
    <property type="entry name" value="BRCT domain"/>
    <property type="match status" value="4"/>
</dbReference>
<dbReference type="CDD" id="cd17731">
    <property type="entry name" value="BRCT_TopBP1_rpt2_like"/>
    <property type="match status" value="1"/>
</dbReference>
<organism evidence="4 5">
    <name type="scientific">Delitschia confertaspora ATCC 74209</name>
    <dbReference type="NCBI Taxonomy" id="1513339"/>
    <lineage>
        <taxon>Eukaryota</taxon>
        <taxon>Fungi</taxon>
        <taxon>Dikarya</taxon>
        <taxon>Ascomycota</taxon>
        <taxon>Pezizomycotina</taxon>
        <taxon>Dothideomycetes</taxon>
        <taxon>Pleosporomycetidae</taxon>
        <taxon>Pleosporales</taxon>
        <taxon>Delitschiaceae</taxon>
        <taxon>Delitschia</taxon>
    </lineage>
</organism>
<dbReference type="InterPro" id="IPR036420">
    <property type="entry name" value="BRCT_dom_sf"/>
</dbReference>
<feature type="domain" description="BRCT" evidence="3">
    <location>
        <begin position="319"/>
        <end position="418"/>
    </location>
</feature>
<feature type="region of interest" description="Disordered" evidence="2">
    <location>
        <begin position="210"/>
        <end position="249"/>
    </location>
</feature>
<name>A0A9P4JS12_9PLEO</name>
<dbReference type="Proteomes" id="UP000799536">
    <property type="component" value="Unassembled WGS sequence"/>
</dbReference>
<feature type="domain" description="BRCT" evidence="3">
    <location>
        <begin position="9"/>
        <end position="82"/>
    </location>
</feature>
<dbReference type="CDD" id="cd18433">
    <property type="entry name" value="BRCT_Rad4_rpt3"/>
    <property type="match status" value="1"/>
</dbReference>
<dbReference type="Pfam" id="PF12738">
    <property type="entry name" value="PTCB-BRCT"/>
    <property type="match status" value="3"/>
</dbReference>
<feature type="compositionally biased region" description="Polar residues" evidence="2">
    <location>
        <begin position="608"/>
        <end position="623"/>
    </location>
</feature>